<dbReference type="Gene3D" id="3.80.10.10">
    <property type="entry name" value="Ribonuclease Inhibitor"/>
    <property type="match status" value="1"/>
</dbReference>
<evidence type="ECO:0008006" key="3">
    <source>
        <dbReference type="Google" id="ProtNLM"/>
    </source>
</evidence>
<dbReference type="STRING" id="139420.A0A371DHB0"/>
<name>A0A371DHB0_9APHY</name>
<dbReference type="Proteomes" id="UP000256964">
    <property type="component" value="Unassembled WGS sequence"/>
</dbReference>
<dbReference type="AlphaFoldDB" id="A0A371DHB0"/>
<keyword evidence="2" id="KW-1185">Reference proteome</keyword>
<dbReference type="SUPFAM" id="SSF52047">
    <property type="entry name" value="RNI-like"/>
    <property type="match status" value="1"/>
</dbReference>
<dbReference type="EMBL" id="KZ857392">
    <property type="protein sequence ID" value="RDX51914.1"/>
    <property type="molecule type" value="Genomic_DNA"/>
</dbReference>
<accession>A0A371DHB0</accession>
<proteinExistence type="predicted"/>
<gene>
    <name evidence="1" type="ORF">OH76DRAFT_229068</name>
</gene>
<evidence type="ECO:0000313" key="1">
    <source>
        <dbReference type="EMBL" id="RDX51914.1"/>
    </source>
</evidence>
<dbReference type="OrthoDB" id="2749793at2759"/>
<organism evidence="1 2">
    <name type="scientific">Lentinus brumalis</name>
    <dbReference type="NCBI Taxonomy" id="2498619"/>
    <lineage>
        <taxon>Eukaryota</taxon>
        <taxon>Fungi</taxon>
        <taxon>Dikarya</taxon>
        <taxon>Basidiomycota</taxon>
        <taxon>Agaricomycotina</taxon>
        <taxon>Agaricomycetes</taxon>
        <taxon>Polyporales</taxon>
        <taxon>Polyporaceae</taxon>
        <taxon>Lentinus</taxon>
    </lineage>
</organism>
<dbReference type="InterPro" id="IPR032675">
    <property type="entry name" value="LRR_dom_sf"/>
</dbReference>
<evidence type="ECO:0000313" key="2">
    <source>
        <dbReference type="Proteomes" id="UP000256964"/>
    </source>
</evidence>
<protein>
    <recommendedName>
        <fullName evidence="3">F-box domain-containing protein</fullName>
    </recommendedName>
</protein>
<reference evidence="1 2" key="1">
    <citation type="journal article" date="2018" name="Biotechnol. Biofuels">
        <title>Integrative visual omics of the white-rot fungus Polyporus brumalis exposes the biotechnological potential of its oxidative enzymes for delignifying raw plant biomass.</title>
        <authorList>
            <person name="Miyauchi S."/>
            <person name="Rancon A."/>
            <person name="Drula E."/>
            <person name="Hage H."/>
            <person name="Chaduli D."/>
            <person name="Favel A."/>
            <person name="Grisel S."/>
            <person name="Henrissat B."/>
            <person name="Herpoel-Gimbert I."/>
            <person name="Ruiz-Duenas F.J."/>
            <person name="Chevret D."/>
            <person name="Hainaut M."/>
            <person name="Lin J."/>
            <person name="Wang M."/>
            <person name="Pangilinan J."/>
            <person name="Lipzen A."/>
            <person name="Lesage-Meessen L."/>
            <person name="Navarro D."/>
            <person name="Riley R."/>
            <person name="Grigoriev I.V."/>
            <person name="Zhou S."/>
            <person name="Raouche S."/>
            <person name="Rosso M.N."/>
        </authorList>
    </citation>
    <scope>NUCLEOTIDE SEQUENCE [LARGE SCALE GENOMIC DNA]</scope>
    <source>
        <strain evidence="1 2">BRFM 1820</strain>
    </source>
</reference>
<sequence>MSPPGSLSGQRVLDTYDVLLKILEDGHPSSHQSHGRRIEHGLAQRDLAACARACRAFREPALRILWSQIDSLLPLWHLLAPAALPPPKVCTEEYINLVAEAKLYEDRDHWGRFLEYAKLVRRLSYDSYECADAQAHLFKILLEHNGGESFMSSLRAIEWNRGSSQDYSFAVAFCPGIAEVTLSFARHGSSAQLWRDVDLKPILQRLREASPALEALHLRIPTQVESWIVDELVQFPRLRKLYGPFTLDAPSFVRLVSKLDFVSLHGSLSSDSTTSTATSIPLIRMKNLRELRIQSCCQSVTQLFNALDAPGLRSLTVCIIDNPTSTVDYPAFVEAIATAVSADVMRSLVLEIRLQHYTPHASRPAPIPLATLLHPILPMQNLETFELDFGGRLQLSATNETFADITQRWCALRSFSLSTRDWHTDEPPPTPAILMSFARACPDLRELVLPYLDHRALDLPFGGMPDPHPLLHLDILDRLTERESTNEESARMTTYIHRLFPSIDPGFRHYGRNYELAWTKVFHRIKMLREAMSSAPDLA</sequence>